<accession>A0A1Z4JGJ6</accession>
<keyword evidence="2" id="KW-1185">Reference proteome</keyword>
<proteinExistence type="predicted"/>
<organism evidence="1 2">
    <name type="scientific">Leptolyngbya boryana NIES-2135</name>
    <dbReference type="NCBI Taxonomy" id="1973484"/>
    <lineage>
        <taxon>Bacteria</taxon>
        <taxon>Bacillati</taxon>
        <taxon>Cyanobacteriota</taxon>
        <taxon>Cyanophyceae</taxon>
        <taxon>Leptolyngbyales</taxon>
        <taxon>Leptolyngbyaceae</taxon>
        <taxon>Leptolyngbya group</taxon>
        <taxon>Leptolyngbya</taxon>
    </lineage>
</organism>
<dbReference type="EMBL" id="AP018203">
    <property type="protein sequence ID" value="BAY55851.1"/>
    <property type="molecule type" value="Genomic_DNA"/>
</dbReference>
<protein>
    <submittedName>
        <fullName evidence="1">Uncharacterized protein</fullName>
    </submittedName>
</protein>
<evidence type="ECO:0000313" key="1">
    <source>
        <dbReference type="EMBL" id="BAY55851.1"/>
    </source>
</evidence>
<sequence>MAIELGTKQIEVKESFRIWRTQIESRRGQIPIVEVFHERVAEPSEGEITTYPNFTPAQIAADKLHELAPFCVIPDELKQIMPNQQAIVQYLKLLPALVAIAGDAAKLKADQEAAARIAQEQAASPIEGNSSQA</sequence>
<reference evidence="1 2" key="1">
    <citation type="submission" date="2017-06" db="EMBL/GenBank/DDBJ databases">
        <title>Genome sequencing of cyanobaciteial culture collection at National Institute for Environmental Studies (NIES).</title>
        <authorList>
            <person name="Hirose Y."/>
            <person name="Shimura Y."/>
            <person name="Fujisawa T."/>
            <person name="Nakamura Y."/>
            <person name="Kawachi M."/>
        </authorList>
    </citation>
    <scope>NUCLEOTIDE SEQUENCE [LARGE SCALE GENOMIC DNA]</scope>
    <source>
        <strain evidence="1 2">NIES-2135</strain>
    </source>
</reference>
<evidence type="ECO:0000313" key="2">
    <source>
        <dbReference type="Proteomes" id="UP000217895"/>
    </source>
</evidence>
<gene>
    <name evidence="1" type="ORF">NIES2135_26760</name>
</gene>
<dbReference type="Proteomes" id="UP000217895">
    <property type="component" value="Chromosome"/>
</dbReference>
<name>A0A1Z4JGJ6_LEPBY</name>
<dbReference type="AlphaFoldDB" id="A0A1Z4JGJ6"/>